<evidence type="ECO:0000313" key="7">
    <source>
        <dbReference type="Proteomes" id="UP000504603"/>
    </source>
</evidence>
<dbReference type="OrthoDB" id="1044435at2759"/>
<dbReference type="GeneID" id="111004820"/>
<comment type="function">
    <text evidence="1">Putative gamma-glutamylcyclotransferase.</text>
</comment>
<dbReference type="KEGG" id="mcha:111004820"/>
<accession>A0A6J1BU93</accession>
<reference evidence="8" key="1">
    <citation type="submission" date="2025-08" db="UniProtKB">
        <authorList>
            <consortium name="RefSeq"/>
        </authorList>
    </citation>
    <scope>IDENTIFICATION</scope>
    <source>
        <strain evidence="8">OHB3-1</strain>
    </source>
</reference>
<evidence type="ECO:0000259" key="6">
    <source>
        <dbReference type="Pfam" id="PF06094"/>
    </source>
</evidence>
<dbReference type="PANTHER" id="PTHR31544:SF2">
    <property type="entry name" value="AIG2-LIKE PROTEIN D"/>
    <property type="match status" value="1"/>
</dbReference>
<keyword evidence="3" id="KW-0808">Transferase</keyword>
<dbReference type="GO" id="GO:0016746">
    <property type="term" value="F:acyltransferase activity"/>
    <property type="evidence" value="ECO:0007669"/>
    <property type="project" value="UniProtKB-KW"/>
</dbReference>
<dbReference type="InterPro" id="IPR036568">
    <property type="entry name" value="GGCT-like_sf"/>
</dbReference>
<dbReference type="CDD" id="cd06661">
    <property type="entry name" value="GGCT_like"/>
    <property type="match status" value="1"/>
</dbReference>
<dbReference type="InterPro" id="IPR013024">
    <property type="entry name" value="GGCT-like"/>
</dbReference>
<dbReference type="Gene3D" id="6.10.250.210">
    <property type="match status" value="1"/>
</dbReference>
<evidence type="ECO:0000313" key="8">
    <source>
        <dbReference type="RefSeq" id="XP_022131718.1"/>
    </source>
</evidence>
<evidence type="ECO:0000256" key="5">
    <source>
        <dbReference type="ARBA" id="ARBA00030602"/>
    </source>
</evidence>
<dbReference type="Gene3D" id="3.10.490.10">
    <property type="entry name" value="Gamma-glutamyl cyclotransferase-like"/>
    <property type="match status" value="1"/>
</dbReference>
<keyword evidence="7" id="KW-1185">Reference proteome</keyword>
<name>A0A6J1BU93_MOMCH</name>
<dbReference type="Pfam" id="PF06094">
    <property type="entry name" value="GGACT"/>
    <property type="match status" value="1"/>
</dbReference>
<comment type="similarity">
    <text evidence="2">Belongs to the gamma-glutamylcyclotransferase family.</text>
</comment>
<gene>
    <name evidence="8" type="primary">LOC111004820</name>
</gene>
<sequence length="187" mass="20992">MSSTAPSPVVVAASPPDQLHNLHNVFVYGSLLADDVVRVLLKRIPQSSSAVLNGYHRFSIKGRVYPAILPVENKRVAGKVLLGITNPELDILDTFEDVEYKRSTVEVSLVDGSERLVAHTYVWSNRSDPDLYGEWNFEEWKRLHMDDFVKMTTGFVTELQRPEPKPRVATYESFFLQGGGDGSLLMP</sequence>
<dbReference type="Proteomes" id="UP000504603">
    <property type="component" value="Unplaced"/>
</dbReference>
<feature type="domain" description="Gamma-glutamylcyclotransferase AIG2-like" evidence="6">
    <location>
        <begin position="25"/>
        <end position="136"/>
    </location>
</feature>
<evidence type="ECO:0000256" key="4">
    <source>
        <dbReference type="ARBA" id="ARBA00023315"/>
    </source>
</evidence>
<evidence type="ECO:0000256" key="1">
    <source>
        <dbReference type="ARBA" id="ARBA00002782"/>
    </source>
</evidence>
<proteinExistence type="inferred from homology"/>
<dbReference type="InterPro" id="IPR009288">
    <property type="entry name" value="AIG2-like_dom"/>
</dbReference>
<organism evidence="7 8">
    <name type="scientific">Momordica charantia</name>
    <name type="common">Bitter gourd</name>
    <name type="synonym">Balsam pear</name>
    <dbReference type="NCBI Taxonomy" id="3673"/>
    <lineage>
        <taxon>Eukaryota</taxon>
        <taxon>Viridiplantae</taxon>
        <taxon>Streptophyta</taxon>
        <taxon>Embryophyta</taxon>
        <taxon>Tracheophyta</taxon>
        <taxon>Spermatophyta</taxon>
        <taxon>Magnoliopsida</taxon>
        <taxon>eudicotyledons</taxon>
        <taxon>Gunneridae</taxon>
        <taxon>Pentapetalae</taxon>
        <taxon>rosids</taxon>
        <taxon>fabids</taxon>
        <taxon>Cucurbitales</taxon>
        <taxon>Cucurbitaceae</taxon>
        <taxon>Momordiceae</taxon>
        <taxon>Momordica</taxon>
    </lineage>
</organism>
<evidence type="ECO:0000256" key="2">
    <source>
        <dbReference type="ARBA" id="ARBA00008861"/>
    </source>
</evidence>
<dbReference type="PANTHER" id="PTHR31544">
    <property type="entry name" value="AIG2-LIKE PROTEIN D"/>
    <property type="match status" value="1"/>
</dbReference>
<dbReference type="AlphaFoldDB" id="A0A6J1BU93"/>
<dbReference type="InterPro" id="IPR045038">
    <property type="entry name" value="AIG2-like"/>
</dbReference>
<protein>
    <recommendedName>
        <fullName evidence="5">Putative gamma-glutamylcyclotransferase</fullName>
    </recommendedName>
</protein>
<keyword evidence="4" id="KW-0012">Acyltransferase</keyword>
<dbReference type="RefSeq" id="XP_022131718.1">
    <property type="nucleotide sequence ID" value="XM_022276026.1"/>
</dbReference>
<evidence type="ECO:0000256" key="3">
    <source>
        <dbReference type="ARBA" id="ARBA00022679"/>
    </source>
</evidence>
<dbReference type="SUPFAM" id="SSF110857">
    <property type="entry name" value="Gamma-glutamyl cyclotransferase-like"/>
    <property type="match status" value="1"/>
</dbReference>